<comment type="caution">
    <text evidence="9">The sequence shown here is derived from an EMBL/GenBank/DDBJ whole genome shotgun (WGS) entry which is preliminary data.</text>
</comment>
<evidence type="ECO:0000256" key="6">
    <source>
        <dbReference type="HAMAP-Rule" id="MF_00175"/>
    </source>
</evidence>
<feature type="binding site" evidence="6 7">
    <location>
        <position position="18"/>
    </location>
    <ligand>
        <name>Zn(2+)</name>
        <dbReference type="ChEBI" id="CHEBI:29105"/>
    </ligand>
</feature>
<dbReference type="Gene3D" id="6.20.220.10">
    <property type="entry name" value="ClpX chaperone, C4-type zinc finger domain"/>
    <property type="match status" value="1"/>
</dbReference>
<dbReference type="Pfam" id="PF06689">
    <property type="entry name" value="zf-C4_ClpX"/>
    <property type="match status" value="1"/>
</dbReference>
<dbReference type="GO" id="GO:0009376">
    <property type="term" value="C:HslUV protease complex"/>
    <property type="evidence" value="ECO:0007669"/>
    <property type="project" value="TreeGrafter"/>
</dbReference>
<dbReference type="InterPro" id="IPR003959">
    <property type="entry name" value="ATPase_AAA_core"/>
</dbReference>
<organism evidence="9 10">
    <name type="scientific">Candidatus Macondimonas diazotrophica</name>
    <dbReference type="NCBI Taxonomy" id="2305248"/>
    <lineage>
        <taxon>Bacteria</taxon>
        <taxon>Pseudomonadati</taxon>
        <taxon>Pseudomonadota</taxon>
        <taxon>Gammaproteobacteria</taxon>
        <taxon>Chromatiales</taxon>
        <taxon>Ectothiorhodospiraceae</taxon>
        <taxon>Candidatus Macondimonas</taxon>
    </lineage>
</organism>
<keyword evidence="9" id="KW-0645">Protease</keyword>
<evidence type="ECO:0000256" key="7">
    <source>
        <dbReference type="PROSITE-ProRule" id="PRU01250"/>
    </source>
</evidence>
<evidence type="ECO:0000259" key="8">
    <source>
        <dbReference type="PROSITE" id="PS51902"/>
    </source>
</evidence>
<dbReference type="GO" id="GO:0051082">
    <property type="term" value="F:unfolded protein binding"/>
    <property type="evidence" value="ECO:0007669"/>
    <property type="project" value="UniProtKB-UniRule"/>
</dbReference>
<dbReference type="SMART" id="SM00994">
    <property type="entry name" value="zf-C4_ClpX"/>
    <property type="match status" value="1"/>
</dbReference>
<dbReference type="HAMAP" id="MF_00175">
    <property type="entry name" value="ClpX"/>
    <property type="match status" value="1"/>
</dbReference>
<dbReference type="InterPro" id="IPR050052">
    <property type="entry name" value="ATP-dep_Clp_protease_ClpX"/>
</dbReference>
<dbReference type="GO" id="GO:0008233">
    <property type="term" value="F:peptidase activity"/>
    <property type="evidence" value="ECO:0007669"/>
    <property type="project" value="UniProtKB-KW"/>
</dbReference>
<keyword evidence="1 6" id="KW-0479">Metal-binding</keyword>
<comment type="subunit">
    <text evidence="6">Component of the ClpX-ClpP complex. Forms a hexameric ring that, in the presence of ATP, binds to fourteen ClpP subunits assembled into a disk-like structure with a central cavity, resembling the structure of eukaryotic proteasomes.</text>
</comment>
<dbReference type="FunFam" id="3.40.50.300:FF:000005">
    <property type="entry name" value="ATP-dependent Clp protease ATP-binding subunit ClpX"/>
    <property type="match status" value="1"/>
</dbReference>
<dbReference type="OrthoDB" id="9804062at2"/>
<dbReference type="EMBL" id="SRIO01000003">
    <property type="protein sequence ID" value="TFZ83500.1"/>
    <property type="molecule type" value="Genomic_DNA"/>
</dbReference>
<evidence type="ECO:0000313" key="9">
    <source>
        <dbReference type="EMBL" id="TFZ83500.1"/>
    </source>
</evidence>
<dbReference type="GO" id="GO:0005524">
    <property type="term" value="F:ATP binding"/>
    <property type="evidence" value="ECO:0007669"/>
    <property type="project" value="UniProtKB-UniRule"/>
</dbReference>
<dbReference type="InterPro" id="IPR046425">
    <property type="entry name" value="ClpX_bact"/>
</dbReference>
<dbReference type="NCBIfam" id="NF003745">
    <property type="entry name" value="PRK05342.1"/>
    <property type="match status" value="1"/>
</dbReference>
<keyword evidence="3 6" id="KW-0862">Zinc</keyword>
<dbReference type="SUPFAM" id="SSF52540">
    <property type="entry name" value="P-loop containing nucleoside triphosphate hydrolases"/>
    <property type="match status" value="1"/>
</dbReference>
<dbReference type="GO" id="GO:0051301">
    <property type="term" value="P:cell division"/>
    <property type="evidence" value="ECO:0007669"/>
    <property type="project" value="TreeGrafter"/>
</dbReference>
<dbReference type="Pfam" id="PF10431">
    <property type="entry name" value="ClpB_D2-small"/>
    <property type="match status" value="1"/>
</dbReference>
<dbReference type="GO" id="GO:0051603">
    <property type="term" value="P:proteolysis involved in protein catabolic process"/>
    <property type="evidence" value="ECO:0007669"/>
    <property type="project" value="TreeGrafter"/>
</dbReference>
<proteinExistence type="inferred from homology"/>
<reference evidence="9 10" key="1">
    <citation type="journal article" date="2019" name="ISME J.">
        <title>Candidatus Macondimonas diazotrophica, a novel gammaproteobacterial genus dominating crude-oil-contaminated coastal sediments.</title>
        <authorList>
            <person name="Karthikeyan S."/>
            <person name="Konstantinidis K."/>
        </authorList>
    </citation>
    <scope>NUCLEOTIDE SEQUENCE [LARGE SCALE GENOMIC DNA]</scope>
    <source>
        <strain evidence="9 10">KTK01</strain>
    </source>
</reference>
<comment type="function">
    <text evidence="6">ATP-dependent specificity component of the Clp protease. It directs the protease to specific substrates. Can perform chaperone functions in the absence of ClpP.</text>
</comment>
<evidence type="ECO:0000313" key="10">
    <source>
        <dbReference type="Proteomes" id="UP000297890"/>
    </source>
</evidence>
<dbReference type="InterPro" id="IPR010603">
    <property type="entry name" value="Znf_CppX_C4"/>
</dbReference>
<dbReference type="RefSeq" id="WP_135280917.1">
    <property type="nucleotide sequence ID" value="NZ_SRIO01000003.1"/>
</dbReference>
<evidence type="ECO:0000256" key="3">
    <source>
        <dbReference type="ARBA" id="ARBA00022833"/>
    </source>
</evidence>
<evidence type="ECO:0000256" key="5">
    <source>
        <dbReference type="ARBA" id="ARBA00023186"/>
    </source>
</evidence>
<dbReference type="FunFam" id="1.10.8.60:FF:000002">
    <property type="entry name" value="ATP-dependent Clp protease ATP-binding subunit ClpX"/>
    <property type="match status" value="1"/>
</dbReference>
<keyword evidence="10" id="KW-1185">Reference proteome</keyword>
<dbReference type="InterPro" id="IPR003593">
    <property type="entry name" value="AAA+_ATPase"/>
</dbReference>
<dbReference type="InterPro" id="IPR027417">
    <property type="entry name" value="P-loop_NTPase"/>
</dbReference>
<dbReference type="Pfam" id="PF07724">
    <property type="entry name" value="AAA_2"/>
    <property type="match status" value="1"/>
</dbReference>
<dbReference type="InterPro" id="IPR059188">
    <property type="entry name" value="Znf_CLPX-like"/>
</dbReference>
<keyword evidence="9" id="KW-0378">Hydrolase</keyword>
<sequence>MSEDTRGKGNESGKLLYCSFCGKSQHEVRKLIAGPSVFVCDECVELCNDIIREELQDKAESDRNRLPKPMEIKKVLDEYVIGQESAKKILAVAVYNHYKRIQVKGGGKDQVELSKSNILLIGPTGSGKTLLAETLARILNVPFTIADATTLTEAGYVGEDVENIIQKLLQKCEYDVEKAQTGIVYIDEIDKISRKSDNPSITRDVSGEGVQQALLKLIEGTMASVPPQGGRKHPQQEFLQVDTRNILFIVGGAFAGLDKVIARRTQTGGIGFSADIKRPDSDREIGHLLSGVEPDDLVKYGLIPEFVGRLPVVATLEELDEAALMRILVEPKNALSRQYRRLFEMEGCELEFTDEALRAASRKAMERRTGARGLRTILETALLDVMYELPSMSNVRKVVVDVGTILGESKPYILYRNENPDLPSQQAAAVE</sequence>
<dbReference type="PANTHER" id="PTHR48102">
    <property type="entry name" value="ATP-DEPENDENT CLP PROTEASE ATP-BINDING SUBUNIT CLPX-LIKE, MITOCHONDRIAL-RELATED"/>
    <property type="match status" value="1"/>
</dbReference>
<accession>A0A4Z0FAK8</accession>
<dbReference type="GO" id="GO:0016887">
    <property type="term" value="F:ATP hydrolysis activity"/>
    <property type="evidence" value="ECO:0007669"/>
    <property type="project" value="InterPro"/>
</dbReference>
<dbReference type="SUPFAM" id="SSF57716">
    <property type="entry name" value="Glucocorticoid receptor-like (DNA-binding domain)"/>
    <property type="match status" value="1"/>
</dbReference>
<evidence type="ECO:0000256" key="4">
    <source>
        <dbReference type="ARBA" id="ARBA00022840"/>
    </source>
</evidence>
<dbReference type="Proteomes" id="UP000297890">
    <property type="component" value="Unassembled WGS sequence"/>
</dbReference>
<dbReference type="GO" id="GO:0140662">
    <property type="term" value="F:ATP-dependent protein folding chaperone"/>
    <property type="evidence" value="ECO:0007669"/>
    <property type="project" value="InterPro"/>
</dbReference>
<dbReference type="CDD" id="cd19497">
    <property type="entry name" value="RecA-like_ClpX"/>
    <property type="match status" value="1"/>
</dbReference>
<feature type="binding site" evidence="6 7">
    <location>
        <position position="40"/>
    </location>
    <ligand>
        <name>Zn(2+)</name>
        <dbReference type="ChEBI" id="CHEBI:29105"/>
    </ligand>
</feature>
<keyword evidence="4 6" id="KW-0067">ATP-binding</keyword>
<protein>
    <recommendedName>
        <fullName evidence="6">ATP-dependent Clp protease ATP-binding subunit ClpX</fullName>
    </recommendedName>
</protein>
<dbReference type="Gene3D" id="1.10.8.60">
    <property type="match status" value="1"/>
</dbReference>
<dbReference type="NCBIfam" id="TIGR00382">
    <property type="entry name" value="clpX"/>
    <property type="match status" value="1"/>
</dbReference>
<dbReference type="PANTHER" id="PTHR48102:SF7">
    <property type="entry name" value="ATP-DEPENDENT CLP PROTEASE ATP-BINDING SUBUNIT CLPX-LIKE, MITOCHONDRIAL"/>
    <property type="match status" value="1"/>
</dbReference>
<dbReference type="InterPro" id="IPR038366">
    <property type="entry name" value="Znf_CppX_C4_sf"/>
</dbReference>
<gene>
    <name evidence="6 9" type="primary">clpX</name>
    <name evidence="9" type="ORF">E4680_03060</name>
</gene>
<feature type="binding site" evidence="6 7">
    <location>
        <position position="21"/>
    </location>
    <ligand>
        <name>Zn(2+)</name>
        <dbReference type="ChEBI" id="CHEBI:29105"/>
    </ligand>
</feature>
<dbReference type="InterPro" id="IPR004487">
    <property type="entry name" value="Clp_protease_ATP-bd_su_ClpX"/>
</dbReference>
<feature type="domain" description="ClpX-type ZB" evidence="8">
    <location>
        <begin position="6"/>
        <end position="59"/>
    </location>
</feature>
<keyword evidence="2 6" id="KW-0547">Nucleotide-binding</keyword>
<dbReference type="GO" id="GO:0046983">
    <property type="term" value="F:protein dimerization activity"/>
    <property type="evidence" value="ECO:0007669"/>
    <property type="project" value="UniProtKB-UniRule"/>
</dbReference>
<comment type="similarity">
    <text evidence="6 7">Belongs to the ClpX chaperone family.</text>
</comment>
<evidence type="ECO:0000256" key="1">
    <source>
        <dbReference type="ARBA" id="ARBA00022723"/>
    </source>
</evidence>
<feature type="binding site" evidence="6 7">
    <location>
        <position position="43"/>
    </location>
    <ligand>
        <name>Zn(2+)</name>
        <dbReference type="ChEBI" id="CHEBI:29105"/>
    </ligand>
</feature>
<feature type="binding site" evidence="6">
    <location>
        <begin position="123"/>
        <end position="130"/>
    </location>
    <ligand>
        <name>ATP</name>
        <dbReference type="ChEBI" id="CHEBI:30616"/>
    </ligand>
</feature>
<dbReference type="InterPro" id="IPR019489">
    <property type="entry name" value="Clp_ATPase_C"/>
</dbReference>
<dbReference type="GO" id="GO:0008270">
    <property type="term" value="F:zinc ion binding"/>
    <property type="evidence" value="ECO:0007669"/>
    <property type="project" value="UniProtKB-UniRule"/>
</dbReference>
<name>A0A4Z0FAK8_9GAMM</name>
<dbReference type="Gene3D" id="3.40.50.300">
    <property type="entry name" value="P-loop containing nucleotide triphosphate hydrolases"/>
    <property type="match status" value="1"/>
</dbReference>
<keyword evidence="5 6" id="KW-0143">Chaperone</keyword>
<dbReference type="SMART" id="SM01086">
    <property type="entry name" value="ClpB_D2-small"/>
    <property type="match status" value="1"/>
</dbReference>
<dbReference type="PROSITE" id="PS51902">
    <property type="entry name" value="CLPX_ZB"/>
    <property type="match status" value="1"/>
</dbReference>
<evidence type="ECO:0000256" key="2">
    <source>
        <dbReference type="ARBA" id="ARBA00022741"/>
    </source>
</evidence>
<dbReference type="AlphaFoldDB" id="A0A4Z0FAK8"/>
<dbReference type="SMART" id="SM00382">
    <property type="entry name" value="AAA"/>
    <property type="match status" value="1"/>
</dbReference>